<keyword evidence="9" id="KW-1185">Reference proteome</keyword>
<comment type="caution">
    <text evidence="8">The sequence shown here is derived from an EMBL/GenBank/DDBJ whole genome shotgun (WGS) entry which is preliminary data.</text>
</comment>
<feature type="transmembrane region" description="Helical" evidence="6">
    <location>
        <begin position="258"/>
        <end position="279"/>
    </location>
</feature>
<comment type="subcellular location">
    <subcellularLocation>
        <location evidence="1">Cell membrane</location>
        <topology evidence="1">Multi-pass membrane protein</topology>
    </subcellularLocation>
</comment>
<evidence type="ECO:0000256" key="4">
    <source>
        <dbReference type="ARBA" id="ARBA00022989"/>
    </source>
</evidence>
<proteinExistence type="predicted"/>
<gene>
    <name evidence="8" type="ORF">PQU95_08940</name>
</gene>
<dbReference type="PANTHER" id="PTHR23513">
    <property type="entry name" value="INTEGRAL MEMBRANE EFFLUX PROTEIN-RELATED"/>
    <property type="match status" value="1"/>
</dbReference>
<protein>
    <submittedName>
        <fullName evidence="8">MFS transporter</fullName>
    </submittedName>
</protein>
<evidence type="ECO:0000313" key="8">
    <source>
        <dbReference type="EMBL" id="MDC7717334.1"/>
    </source>
</evidence>
<evidence type="ECO:0000259" key="7">
    <source>
        <dbReference type="PROSITE" id="PS50850"/>
    </source>
</evidence>
<dbReference type="CDD" id="cd06173">
    <property type="entry name" value="MFS_MefA_like"/>
    <property type="match status" value="1"/>
</dbReference>
<dbReference type="Proteomes" id="UP001219956">
    <property type="component" value="Unassembled WGS sequence"/>
</dbReference>
<sequence length="402" mass="43191">MQQAGQGGGLWQQPVFVGLFASTLFLALGSQIYQLALPLILYELTHSLNAMSQLRAVEFLPNLLLAVFIGVWVDRVCRRRWAQHSLLLMALLLGLAGSLLAQGWLPLWGFYPLAFVMMLCNYITAICRFGLVKHSVPQALLMPATSYLNTLFNLFAVTGPMLSGLLIAFASLAWGLWLPALLFVLSSLALLRVPALPPQAGGERHFATELAAGWAALRANRPLWQLAWAVVLANGASGMAEVLQLFRLRDSLGLSPAQLGVLYGVAGIGGIAAGFSVTWLRQRLGLGRVVVLAFALEGLGMLALATLHQVWLLGLVMLASSFVVVCGNVCVWSYRQESTPLALIGRVSGLTGSLFKLLMPLTLWLSGALAGSWPLMQLMLVAAGLSLLAALCCRLGAVYRVA</sequence>
<feature type="transmembrane region" description="Helical" evidence="6">
    <location>
        <begin position="286"/>
        <end position="305"/>
    </location>
</feature>
<keyword evidence="5 6" id="KW-0472">Membrane</keyword>
<evidence type="ECO:0000313" key="9">
    <source>
        <dbReference type="Proteomes" id="UP001219956"/>
    </source>
</evidence>
<dbReference type="InterPro" id="IPR020846">
    <property type="entry name" value="MFS_dom"/>
</dbReference>
<evidence type="ECO:0000256" key="2">
    <source>
        <dbReference type="ARBA" id="ARBA00022475"/>
    </source>
</evidence>
<feature type="transmembrane region" description="Helical" evidence="6">
    <location>
        <begin position="379"/>
        <end position="399"/>
    </location>
</feature>
<accession>A0ABT5J0H1</accession>
<feature type="transmembrane region" description="Helical" evidence="6">
    <location>
        <begin position="151"/>
        <end position="170"/>
    </location>
</feature>
<dbReference type="PANTHER" id="PTHR23513:SF6">
    <property type="entry name" value="MAJOR FACILITATOR SUPERFAMILY ASSOCIATED DOMAIN-CONTAINING PROTEIN"/>
    <property type="match status" value="1"/>
</dbReference>
<keyword evidence="2" id="KW-1003">Cell membrane</keyword>
<feature type="transmembrane region" description="Helical" evidence="6">
    <location>
        <begin position="311"/>
        <end position="334"/>
    </location>
</feature>
<feature type="transmembrane region" description="Helical" evidence="6">
    <location>
        <begin position="354"/>
        <end position="373"/>
    </location>
</feature>
<feature type="transmembrane region" description="Helical" evidence="6">
    <location>
        <begin position="110"/>
        <end position="131"/>
    </location>
</feature>
<feature type="transmembrane region" description="Helical" evidence="6">
    <location>
        <begin position="56"/>
        <end position="73"/>
    </location>
</feature>
<reference evidence="8 9" key="1">
    <citation type="submission" date="2023-01" db="EMBL/GenBank/DDBJ databases">
        <title>Novel species of the genus Vogesella isolated from rivers.</title>
        <authorList>
            <person name="Lu H."/>
        </authorList>
    </citation>
    <scope>NUCLEOTIDE SEQUENCE [LARGE SCALE GENOMIC DNA]</scope>
    <source>
        <strain evidence="8 9">DC21W</strain>
    </source>
</reference>
<feature type="domain" description="Major facilitator superfamily (MFS) profile" evidence="7">
    <location>
        <begin position="15"/>
        <end position="401"/>
    </location>
</feature>
<keyword evidence="3 6" id="KW-0812">Transmembrane</keyword>
<name>A0ABT5J0H1_9NEIS</name>
<evidence type="ECO:0000256" key="6">
    <source>
        <dbReference type="SAM" id="Phobius"/>
    </source>
</evidence>
<dbReference type="InterPro" id="IPR011701">
    <property type="entry name" value="MFS"/>
</dbReference>
<dbReference type="Gene3D" id="1.20.1250.20">
    <property type="entry name" value="MFS general substrate transporter like domains"/>
    <property type="match status" value="1"/>
</dbReference>
<organism evidence="8 9">
    <name type="scientific">Vogesella aquatica</name>
    <dbReference type="NCBI Taxonomy" id="2984206"/>
    <lineage>
        <taxon>Bacteria</taxon>
        <taxon>Pseudomonadati</taxon>
        <taxon>Pseudomonadota</taxon>
        <taxon>Betaproteobacteria</taxon>
        <taxon>Neisseriales</taxon>
        <taxon>Chromobacteriaceae</taxon>
        <taxon>Vogesella</taxon>
    </lineage>
</organism>
<dbReference type="RefSeq" id="WP_272751667.1">
    <property type="nucleotide sequence ID" value="NZ_JAQQLF010000009.1"/>
</dbReference>
<keyword evidence="4 6" id="KW-1133">Transmembrane helix</keyword>
<dbReference type="EMBL" id="JAQQLF010000009">
    <property type="protein sequence ID" value="MDC7717334.1"/>
    <property type="molecule type" value="Genomic_DNA"/>
</dbReference>
<evidence type="ECO:0000256" key="5">
    <source>
        <dbReference type="ARBA" id="ARBA00023136"/>
    </source>
</evidence>
<feature type="transmembrane region" description="Helical" evidence="6">
    <location>
        <begin position="85"/>
        <end position="104"/>
    </location>
</feature>
<dbReference type="InterPro" id="IPR036259">
    <property type="entry name" value="MFS_trans_sf"/>
</dbReference>
<evidence type="ECO:0000256" key="3">
    <source>
        <dbReference type="ARBA" id="ARBA00022692"/>
    </source>
</evidence>
<dbReference type="PROSITE" id="PS50850">
    <property type="entry name" value="MFS"/>
    <property type="match status" value="1"/>
</dbReference>
<evidence type="ECO:0000256" key="1">
    <source>
        <dbReference type="ARBA" id="ARBA00004651"/>
    </source>
</evidence>
<dbReference type="SUPFAM" id="SSF103473">
    <property type="entry name" value="MFS general substrate transporter"/>
    <property type="match status" value="1"/>
</dbReference>
<feature type="transmembrane region" description="Helical" evidence="6">
    <location>
        <begin position="15"/>
        <end position="36"/>
    </location>
</feature>
<dbReference type="Pfam" id="PF07690">
    <property type="entry name" value="MFS_1"/>
    <property type="match status" value="1"/>
</dbReference>